<sequence length="57" mass="6791">MDEELKAIHGERVNDDDWKFLSNYWRSPEPEVTTSIDYLCSVNFVGFNNVYHRPARK</sequence>
<dbReference type="Proteomes" id="UP000275267">
    <property type="component" value="Unassembled WGS sequence"/>
</dbReference>
<gene>
    <name evidence="1" type="ORF">C2845_PM10G12050</name>
</gene>
<protein>
    <submittedName>
        <fullName evidence="1">Uncharacterized protein</fullName>
    </submittedName>
</protein>
<evidence type="ECO:0000313" key="2">
    <source>
        <dbReference type="Proteomes" id="UP000275267"/>
    </source>
</evidence>
<organism evidence="1 2">
    <name type="scientific">Panicum miliaceum</name>
    <name type="common">Proso millet</name>
    <name type="synonym">Broomcorn millet</name>
    <dbReference type="NCBI Taxonomy" id="4540"/>
    <lineage>
        <taxon>Eukaryota</taxon>
        <taxon>Viridiplantae</taxon>
        <taxon>Streptophyta</taxon>
        <taxon>Embryophyta</taxon>
        <taxon>Tracheophyta</taxon>
        <taxon>Spermatophyta</taxon>
        <taxon>Magnoliopsida</taxon>
        <taxon>Liliopsida</taxon>
        <taxon>Poales</taxon>
        <taxon>Poaceae</taxon>
        <taxon>PACMAD clade</taxon>
        <taxon>Panicoideae</taxon>
        <taxon>Panicodae</taxon>
        <taxon>Paniceae</taxon>
        <taxon>Panicinae</taxon>
        <taxon>Panicum</taxon>
        <taxon>Panicum sect. Panicum</taxon>
    </lineage>
</organism>
<evidence type="ECO:0000313" key="1">
    <source>
        <dbReference type="EMBL" id="RLM54494.1"/>
    </source>
</evidence>
<comment type="caution">
    <text evidence="1">The sequence shown here is derived from an EMBL/GenBank/DDBJ whole genome shotgun (WGS) entry which is preliminary data.</text>
</comment>
<name>A0A3L6PE25_PANMI</name>
<accession>A0A3L6PE25</accession>
<proteinExistence type="predicted"/>
<dbReference type="OrthoDB" id="691312at2759"/>
<keyword evidence="2" id="KW-1185">Reference proteome</keyword>
<reference evidence="2" key="1">
    <citation type="journal article" date="2019" name="Nat. Commun.">
        <title>The genome of broomcorn millet.</title>
        <authorList>
            <person name="Zou C."/>
            <person name="Miki D."/>
            <person name="Li D."/>
            <person name="Tang Q."/>
            <person name="Xiao L."/>
            <person name="Rajput S."/>
            <person name="Deng P."/>
            <person name="Jia W."/>
            <person name="Huang R."/>
            <person name="Zhang M."/>
            <person name="Sun Y."/>
            <person name="Hu J."/>
            <person name="Fu X."/>
            <person name="Schnable P.S."/>
            <person name="Li F."/>
            <person name="Zhang H."/>
            <person name="Feng B."/>
            <person name="Zhu X."/>
            <person name="Liu R."/>
            <person name="Schnable J.C."/>
            <person name="Zhu J.-K."/>
            <person name="Zhang H."/>
        </authorList>
    </citation>
    <scope>NUCLEOTIDE SEQUENCE [LARGE SCALE GENOMIC DNA]</scope>
</reference>
<dbReference type="AlphaFoldDB" id="A0A3L6PE25"/>
<dbReference type="EMBL" id="PQIB02000018">
    <property type="protein sequence ID" value="RLM54494.1"/>
    <property type="molecule type" value="Genomic_DNA"/>
</dbReference>